<sequence length="400" mass="44732">MLHCVITTIQEPTGCVLKLASSASRFGMRLVIAGDVKGPSGYDLSSVSGFDDRSLEFLSIASQQESGFRLAESLPTGHYCRKNIGYLRAIENNASCIYETDDDNRPLPHWRPRNFVVAGPRLVRSRPANGIHWVNTYQHFTQANIWPRGLPLPLIHDPESDSSDASSAVLADDHDYVFCCPVQQSLVNGSPDVDAIWRLVFGDEFQFESNPSVLLRPGQWSPFNTQSTWWWPEAYPLLYVPVHCPFRMCDIWRSFVAQRCLWAMGYGVLFHAPEVVQERNDHRLMDDFEDEISGYLQNESIVKLLDGLELHVGNDAVTENLRRCYEALVKAEIFPSAELTHLDAWIDDITALQGTQSPVAKNRGQQSETQATTIRVDSPGTTAPAIGTENPVASPPVTPF</sequence>
<keyword evidence="3" id="KW-1185">Reference proteome</keyword>
<dbReference type="PANTHER" id="PTHR31362">
    <property type="entry name" value="GLYCOSYLTRANSFERASE STELLO1-RELATED"/>
    <property type="match status" value="1"/>
</dbReference>
<dbReference type="Proteomes" id="UP000315003">
    <property type="component" value="Chromosome"/>
</dbReference>
<accession>A0A517SXP3</accession>
<dbReference type="PANTHER" id="PTHR31362:SF0">
    <property type="entry name" value="EXOSTOSIN DOMAIN-CONTAINING PROTEIN-RELATED"/>
    <property type="match status" value="1"/>
</dbReference>
<dbReference type="RefSeq" id="WP_145274064.1">
    <property type="nucleotide sequence ID" value="NZ_CP036272.1"/>
</dbReference>
<reference evidence="2 3" key="1">
    <citation type="submission" date="2019-02" db="EMBL/GenBank/DDBJ databases">
        <title>Deep-cultivation of Planctomycetes and their phenomic and genomic characterization uncovers novel biology.</title>
        <authorList>
            <person name="Wiegand S."/>
            <person name="Jogler M."/>
            <person name="Boedeker C."/>
            <person name="Pinto D."/>
            <person name="Vollmers J."/>
            <person name="Rivas-Marin E."/>
            <person name="Kohn T."/>
            <person name="Peeters S.H."/>
            <person name="Heuer A."/>
            <person name="Rast P."/>
            <person name="Oberbeckmann S."/>
            <person name="Bunk B."/>
            <person name="Jeske O."/>
            <person name="Meyerdierks A."/>
            <person name="Storesund J.E."/>
            <person name="Kallscheuer N."/>
            <person name="Luecker S."/>
            <person name="Lage O.M."/>
            <person name="Pohl T."/>
            <person name="Merkel B.J."/>
            <person name="Hornburger P."/>
            <person name="Mueller R.-W."/>
            <person name="Bruemmer F."/>
            <person name="Labrenz M."/>
            <person name="Spormann A.M."/>
            <person name="Op den Camp H."/>
            <person name="Overmann J."/>
            <person name="Amann R."/>
            <person name="Jetten M.S.M."/>
            <person name="Mascher T."/>
            <person name="Medema M.H."/>
            <person name="Devos D.P."/>
            <person name="Kaster A.-K."/>
            <person name="Ovreas L."/>
            <person name="Rohde M."/>
            <person name="Galperin M.Y."/>
            <person name="Jogler C."/>
        </authorList>
    </citation>
    <scope>NUCLEOTIDE SEQUENCE [LARGE SCALE GENOMIC DNA]</scope>
    <source>
        <strain evidence="2 3">SV_7m_r</strain>
    </source>
</reference>
<organism evidence="2 3">
    <name type="scientific">Stieleria bergensis</name>
    <dbReference type="NCBI Taxonomy" id="2528025"/>
    <lineage>
        <taxon>Bacteria</taxon>
        <taxon>Pseudomonadati</taxon>
        <taxon>Planctomycetota</taxon>
        <taxon>Planctomycetia</taxon>
        <taxon>Pirellulales</taxon>
        <taxon>Pirellulaceae</taxon>
        <taxon>Stieleria</taxon>
    </lineage>
</organism>
<dbReference type="AlphaFoldDB" id="A0A517SXP3"/>
<dbReference type="OrthoDB" id="446056at2"/>
<proteinExistence type="predicted"/>
<dbReference type="InterPro" id="IPR005049">
    <property type="entry name" value="STL-like"/>
</dbReference>
<feature type="region of interest" description="Disordered" evidence="1">
    <location>
        <begin position="357"/>
        <end position="400"/>
    </location>
</feature>
<evidence type="ECO:0000313" key="3">
    <source>
        <dbReference type="Proteomes" id="UP000315003"/>
    </source>
</evidence>
<gene>
    <name evidence="2" type="ORF">SV7mr_33400</name>
</gene>
<dbReference type="Pfam" id="PF03385">
    <property type="entry name" value="STELLO"/>
    <property type="match status" value="1"/>
</dbReference>
<evidence type="ECO:0008006" key="4">
    <source>
        <dbReference type="Google" id="ProtNLM"/>
    </source>
</evidence>
<protein>
    <recommendedName>
        <fullName evidence="4">DUF288 domain-containing protein</fullName>
    </recommendedName>
</protein>
<name>A0A517SXP3_9BACT</name>
<evidence type="ECO:0000313" key="2">
    <source>
        <dbReference type="EMBL" id="QDT60813.1"/>
    </source>
</evidence>
<dbReference type="EMBL" id="CP036272">
    <property type="protein sequence ID" value="QDT60813.1"/>
    <property type="molecule type" value="Genomic_DNA"/>
</dbReference>
<feature type="compositionally biased region" description="Polar residues" evidence="1">
    <location>
        <begin position="357"/>
        <end position="381"/>
    </location>
</feature>
<evidence type="ECO:0000256" key="1">
    <source>
        <dbReference type="SAM" id="MobiDB-lite"/>
    </source>
</evidence>